<dbReference type="Pfam" id="PF09805">
    <property type="entry name" value="Nop25"/>
    <property type="match status" value="1"/>
</dbReference>
<reference evidence="6" key="1">
    <citation type="submission" date="2013-10" db="EMBL/GenBank/DDBJ databases">
        <title>Genomic analysis of the causative agents of coccidiosis in chickens.</title>
        <authorList>
            <person name="Reid A.J."/>
            <person name="Blake D."/>
            <person name="Billington K."/>
            <person name="Browne H."/>
            <person name="Dunn M."/>
            <person name="Hung S."/>
            <person name="Kawahara F."/>
            <person name="Miranda-Saavedra D."/>
            <person name="Mourier T."/>
            <person name="Nagra H."/>
            <person name="Otto T.D."/>
            <person name="Rawlings N."/>
            <person name="Sanchez A."/>
            <person name="Sanders M."/>
            <person name="Subramaniam C."/>
            <person name="Tay Y."/>
            <person name="Dear P."/>
            <person name="Doerig C."/>
            <person name="Gruber A."/>
            <person name="Parkinson J."/>
            <person name="Shirley M."/>
            <person name="Wan K.L."/>
            <person name="Berriman M."/>
            <person name="Tomley F."/>
            <person name="Pain A."/>
        </authorList>
    </citation>
    <scope>NUCLEOTIDE SEQUENCE [LARGE SCALE GENOMIC DNA]</scope>
    <source>
        <strain evidence="6">Houghton</strain>
    </source>
</reference>
<evidence type="ECO:0000256" key="4">
    <source>
        <dbReference type="ARBA" id="ARBA00023242"/>
    </source>
</evidence>
<dbReference type="InterPro" id="IPR019186">
    <property type="entry name" value="Nucleolar_protein_12"/>
</dbReference>
<evidence type="ECO:0000256" key="3">
    <source>
        <dbReference type="ARBA" id="ARBA00023054"/>
    </source>
</evidence>
<comment type="subcellular location">
    <subcellularLocation>
        <location evidence="1">Nucleus</location>
        <location evidence="1">Nucleolus</location>
    </subcellularLocation>
</comment>
<feature type="compositionally biased region" description="Basic and acidic residues" evidence="5">
    <location>
        <begin position="111"/>
        <end position="123"/>
    </location>
</feature>
<gene>
    <name evidence="6" type="ORF">EMH_0020180</name>
</gene>
<dbReference type="VEuPathDB" id="ToxoDB:EMH_0020180"/>
<keyword evidence="3" id="KW-0175">Coiled coil</keyword>
<sequence>MKKKNPKGSDSGYTAVFDFAARREFITGASKRKEQRRQEAQARALEKQKEERRLLRAQRREKIREQINYVKRSQQLAEAAAEAITLRHKKRQKSVGADSQESRASDSSPATKREGHAAEKAWKASEAQPAKTSEVVQAVRLLPPPTNDVSSSPWHIASCVSLSIGGFVEAPAAAAATGAPAARVHKPLQAPSEASVSSEEKQLQTARTSVTPQETAKIFTSG</sequence>
<evidence type="ECO:0000256" key="2">
    <source>
        <dbReference type="ARBA" id="ARBA00007175"/>
    </source>
</evidence>
<name>U6K906_9EIME</name>
<feature type="region of interest" description="Disordered" evidence="5">
    <location>
        <begin position="29"/>
        <end position="52"/>
    </location>
</feature>
<protein>
    <submittedName>
        <fullName evidence="6">Uncharacterized protein</fullName>
    </submittedName>
</protein>
<evidence type="ECO:0000256" key="5">
    <source>
        <dbReference type="SAM" id="MobiDB-lite"/>
    </source>
</evidence>
<keyword evidence="4" id="KW-0539">Nucleus</keyword>
<proteinExistence type="inferred from homology"/>
<reference evidence="6" key="2">
    <citation type="submission" date="2013-10" db="EMBL/GenBank/DDBJ databases">
        <authorList>
            <person name="Aslett M."/>
        </authorList>
    </citation>
    <scope>NUCLEOTIDE SEQUENCE [LARGE SCALE GENOMIC DNA]</scope>
    <source>
        <strain evidence="6">Houghton</strain>
    </source>
</reference>
<organism evidence="6 7">
    <name type="scientific">Eimeria mitis</name>
    <dbReference type="NCBI Taxonomy" id="44415"/>
    <lineage>
        <taxon>Eukaryota</taxon>
        <taxon>Sar</taxon>
        <taxon>Alveolata</taxon>
        <taxon>Apicomplexa</taxon>
        <taxon>Conoidasida</taxon>
        <taxon>Coccidia</taxon>
        <taxon>Eucoccidiorida</taxon>
        <taxon>Eimeriorina</taxon>
        <taxon>Eimeriidae</taxon>
        <taxon>Eimeria</taxon>
    </lineage>
</organism>
<dbReference type="PANTHER" id="PTHR14577">
    <property type="entry name" value="NUCLEOLAR PROTEIN 12"/>
    <property type="match status" value="1"/>
</dbReference>
<dbReference type="Proteomes" id="UP000030744">
    <property type="component" value="Unassembled WGS sequence"/>
</dbReference>
<dbReference type="PANTHER" id="PTHR14577:SF0">
    <property type="entry name" value="NUCLEOLAR PROTEIN 12"/>
    <property type="match status" value="1"/>
</dbReference>
<dbReference type="EMBL" id="HG686536">
    <property type="protein sequence ID" value="CDJ34414.1"/>
    <property type="molecule type" value="Genomic_DNA"/>
</dbReference>
<dbReference type="GeneID" id="25376922"/>
<comment type="similarity">
    <text evidence="2">Belongs to the RRP17 family.</text>
</comment>
<evidence type="ECO:0000313" key="7">
    <source>
        <dbReference type="Proteomes" id="UP000030744"/>
    </source>
</evidence>
<dbReference type="RefSeq" id="XP_013356977.1">
    <property type="nucleotide sequence ID" value="XM_013501523.1"/>
</dbReference>
<feature type="region of interest" description="Disordered" evidence="5">
    <location>
        <begin position="87"/>
        <end position="133"/>
    </location>
</feature>
<evidence type="ECO:0000256" key="1">
    <source>
        <dbReference type="ARBA" id="ARBA00004604"/>
    </source>
</evidence>
<keyword evidence="7" id="KW-1185">Reference proteome</keyword>
<feature type="region of interest" description="Disordered" evidence="5">
    <location>
        <begin position="184"/>
        <end position="222"/>
    </location>
</feature>
<dbReference type="GO" id="GO:0019843">
    <property type="term" value="F:rRNA binding"/>
    <property type="evidence" value="ECO:0007669"/>
    <property type="project" value="TreeGrafter"/>
</dbReference>
<accession>U6K906</accession>
<feature type="compositionally biased region" description="Polar residues" evidence="5">
    <location>
        <begin position="192"/>
        <end position="222"/>
    </location>
</feature>
<feature type="compositionally biased region" description="Basic and acidic residues" evidence="5">
    <location>
        <begin position="36"/>
        <end position="52"/>
    </location>
</feature>
<dbReference type="GO" id="GO:0005730">
    <property type="term" value="C:nucleolus"/>
    <property type="evidence" value="ECO:0007669"/>
    <property type="project" value="UniProtKB-SubCell"/>
</dbReference>
<evidence type="ECO:0000313" key="6">
    <source>
        <dbReference type="EMBL" id="CDJ34414.1"/>
    </source>
</evidence>
<dbReference type="OrthoDB" id="347759at2759"/>
<dbReference type="AlphaFoldDB" id="U6K906"/>